<name>A0AB72VBP3_CORGB</name>
<proteinExistence type="predicted"/>
<dbReference type="KEGG" id="cgt:cgR_1923"/>
<organism evidence="7">
    <name type="scientific">Corynebacterium glutamicum (strain R)</name>
    <dbReference type="NCBI Taxonomy" id="340322"/>
    <lineage>
        <taxon>Bacteria</taxon>
        <taxon>Bacillati</taxon>
        <taxon>Actinomycetota</taxon>
        <taxon>Actinomycetes</taxon>
        <taxon>Mycobacteriales</taxon>
        <taxon>Corynebacteriaceae</taxon>
        <taxon>Corynebacterium</taxon>
    </lineage>
</organism>
<evidence type="ECO:0000256" key="1">
    <source>
        <dbReference type="ARBA" id="ARBA00004141"/>
    </source>
</evidence>
<protein>
    <recommendedName>
        <fullName evidence="6">TM2 domain-containing protein</fullName>
    </recommendedName>
</protein>
<evidence type="ECO:0000256" key="4">
    <source>
        <dbReference type="ARBA" id="ARBA00023136"/>
    </source>
</evidence>
<feature type="domain" description="TM2" evidence="6">
    <location>
        <begin position="167"/>
        <end position="220"/>
    </location>
</feature>
<dbReference type="InterPro" id="IPR007829">
    <property type="entry name" value="TM2"/>
</dbReference>
<evidence type="ECO:0000313" key="7">
    <source>
        <dbReference type="EMBL" id="BAF54918.1"/>
    </source>
</evidence>
<sequence length="254" mass="28779">MTYFDKEDGRFILNSVQRPTVPVEPTTEAASFIASHKGKRTFVDIKTSETGVLVVYSRTEPPIPIATLGETTDAVYGDVLRQVIDKGWTPTVEATIENIGEDYSTVSLHFRQDAEELVWGKFKRRPDAATQARLDESAEMQRRAKEALQESRLMQKRSNAMNDYQGSKKNPTVMWLLWLVLGSIGVHRFYLGDNKQGVLMLIAGLCFWIPGLIWAIIDAFAIGRRILQVNHQIWSTIATKHRIELDPLPEGTYK</sequence>
<accession>A0AB72VBP3</accession>
<dbReference type="EMBL" id="AP009044">
    <property type="protein sequence ID" value="BAF54918.1"/>
    <property type="molecule type" value="Genomic_DNA"/>
</dbReference>
<dbReference type="Proteomes" id="UP000006698">
    <property type="component" value="Chromosome"/>
</dbReference>
<reference evidence="7" key="1">
    <citation type="journal article" date="2007" name="Microbiology">
        <title>Comparative analysis of the Corynebacterium glutamicum group and complete genome sequence of strain R.</title>
        <authorList>
            <person name="Yukawa H."/>
            <person name="Omumasaba C.A."/>
            <person name="Nonaka H."/>
            <person name="Kos P."/>
            <person name="Okai N."/>
            <person name="Suzuki N."/>
            <person name="Suda M."/>
            <person name="Tsuge Y."/>
            <person name="Watanabe J."/>
            <person name="Ikeda Y."/>
            <person name="Vertes A.A."/>
            <person name="Inui M."/>
        </authorList>
    </citation>
    <scope>NUCLEOTIDE SEQUENCE</scope>
    <source>
        <strain evidence="7">R</strain>
    </source>
</reference>
<keyword evidence="3 5" id="KW-1133">Transmembrane helix</keyword>
<dbReference type="GO" id="GO:0016020">
    <property type="term" value="C:membrane"/>
    <property type="evidence" value="ECO:0007669"/>
    <property type="project" value="UniProtKB-SubCell"/>
</dbReference>
<keyword evidence="2 5" id="KW-0812">Transmembrane</keyword>
<dbReference type="AlphaFoldDB" id="A0AB72VBP3"/>
<evidence type="ECO:0000256" key="3">
    <source>
        <dbReference type="ARBA" id="ARBA00022989"/>
    </source>
</evidence>
<evidence type="ECO:0000259" key="6">
    <source>
        <dbReference type="Pfam" id="PF05154"/>
    </source>
</evidence>
<comment type="subcellular location">
    <subcellularLocation>
        <location evidence="1">Membrane</location>
        <topology evidence="1">Multi-pass membrane protein</topology>
    </subcellularLocation>
</comment>
<gene>
    <name evidence="7" type="ordered locus">cgR_1923</name>
</gene>
<evidence type="ECO:0000256" key="5">
    <source>
        <dbReference type="SAM" id="Phobius"/>
    </source>
</evidence>
<dbReference type="Pfam" id="PF05154">
    <property type="entry name" value="TM2"/>
    <property type="match status" value="1"/>
</dbReference>
<evidence type="ECO:0000256" key="2">
    <source>
        <dbReference type="ARBA" id="ARBA00022692"/>
    </source>
</evidence>
<dbReference type="RefSeq" id="WP_011897489.1">
    <property type="nucleotide sequence ID" value="NC_009342.1"/>
</dbReference>
<keyword evidence="4 5" id="KW-0472">Membrane</keyword>
<feature type="transmembrane region" description="Helical" evidence="5">
    <location>
        <begin position="173"/>
        <end position="191"/>
    </location>
</feature>
<feature type="transmembrane region" description="Helical" evidence="5">
    <location>
        <begin position="197"/>
        <end position="217"/>
    </location>
</feature>